<evidence type="ECO:0000313" key="2">
    <source>
        <dbReference type="EMBL" id="KKD47046.1"/>
    </source>
</evidence>
<dbReference type="Proteomes" id="UP000033536">
    <property type="component" value="Unassembled WGS sequence"/>
</dbReference>
<gene>
    <name evidence="2" type="ORF">UQ68_04300</name>
</gene>
<feature type="coiled-coil region" evidence="1">
    <location>
        <begin position="85"/>
        <end position="112"/>
    </location>
</feature>
<proteinExistence type="predicted"/>
<name>A0ABR5E9M9_LISSE</name>
<dbReference type="RefSeq" id="WP_046326085.1">
    <property type="nucleotide sequence ID" value="NZ_JAARYP010000002.1"/>
</dbReference>
<reference evidence="2 3" key="1">
    <citation type="submission" date="2015-02" db="EMBL/GenBank/DDBJ databases">
        <title>Sequencing of Listeria spp. dairy environmental strains.</title>
        <authorList>
            <person name="Muhterem-Uyar M."/>
            <person name="Wagner M."/>
            <person name="Schmitz-Esser S."/>
            <person name="Stessl B."/>
        </authorList>
    </citation>
    <scope>NUCLEOTIDE SEQUENCE [LARGE SCALE GENOMIC DNA]</scope>
    <source>
        <strain evidence="2 3">7KSM</strain>
    </source>
</reference>
<evidence type="ECO:0000313" key="3">
    <source>
        <dbReference type="Proteomes" id="UP000033536"/>
    </source>
</evidence>
<organism evidence="2 3">
    <name type="scientific">Listeria seeligeri</name>
    <dbReference type="NCBI Taxonomy" id="1640"/>
    <lineage>
        <taxon>Bacteria</taxon>
        <taxon>Bacillati</taxon>
        <taxon>Bacillota</taxon>
        <taxon>Bacilli</taxon>
        <taxon>Bacillales</taxon>
        <taxon>Listeriaceae</taxon>
        <taxon>Listeria</taxon>
    </lineage>
</organism>
<feature type="coiled-coil region" evidence="1">
    <location>
        <begin position="5"/>
        <end position="35"/>
    </location>
</feature>
<keyword evidence="1" id="KW-0175">Coiled coil</keyword>
<accession>A0ABR5E9M9</accession>
<protein>
    <submittedName>
        <fullName evidence="2">DNA double-strand break repair Rad50 ATPase</fullName>
    </submittedName>
</protein>
<comment type="caution">
    <text evidence="2">The sequence shown here is derived from an EMBL/GenBank/DDBJ whole genome shotgun (WGS) entry which is preliminary data.</text>
</comment>
<evidence type="ECO:0000256" key="1">
    <source>
        <dbReference type="SAM" id="Coils"/>
    </source>
</evidence>
<keyword evidence="3" id="KW-1185">Reference proteome</keyword>
<sequence length="122" mass="14787">MDVSSQALEQQLHNLKKQQIEAENTLEKLKRDQNDQAWLEEDFARVCHEERESIEFLREVWQSPNATSFGYYLEDLHEQEKTSWRKNFQAKNERLQTQTNRCQNTIYQLEDKQQSIQKELVR</sequence>
<dbReference type="EMBL" id="JYOM01000009">
    <property type="protein sequence ID" value="KKD47046.1"/>
    <property type="molecule type" value="Genomic_DNA"/>
</dbReference>